<proteinExistence type="predicted"/>
<evidence type="ECO:0000313" key="1">
    <source>
        <dbReference type="EMBL" id="SDR54200.1"/>
    </source>
</evidence>
<reference evidence="2" key="1">
    <citation type="submission" date="2016-10" db="EMBL/GenBank/DDBJ databases">
        <authorList>
            <person name="Varghese N."/>
        </authorList>
    </citation>
    <scope>NUCLEOTIDE SEQUENCE [LARGE SCALE GENOMIC DNA]</scope>
    <source>
        <strain evidence="2">GAS106B</strain>
    </source>
</reference>
<evidence type="ECO:0000313" key="2">
    <source>
        <dbReference type="Proteomes" id="UP000183487"/>
    </source>
</evidence>
<organism evidence="1 2">
    <name type="scientific">Paraburkholderia fungorum</name>
    <dbReference type="NCBI Taxonomy" id="134537"/>
    <lineage>
        <taxon>Bacteria</taxon>
        <taxon>Pseudomonadati</taxon>
        <taxon>Pseudomonadota</taxon>
        <taxon>Betaproteobacteria</taxon>
        <taxon>Burkholderiales</taxon>
        <taxon>Burkholderiaceae</taxon>
        <taxon>Paraburkholderia</taxon>
    </lineage>
</organism>
<gene>
    <name evidence="1" type="ORF">SAMN05443245_7374</name>
</gene>
<sequence length="45" mass="5193">MPVKRAPVQSITKTLMRGRYDDVFFRSWHSACGESFVFNLTGDIK</sequence>
<protein>
    <submittedName>
        <fullName evidence="1">Uncharacterized protein</fullName>
    </submittedName>
</protein>
<keyword evidence="2" id="KW-1185">Reference proteome</keyword>
<name>A0A1H1JWQ5_9BURK</name>
<dbReference type="AlphaFoldDB" id="A0A1H1JWQ5"/>
<accession>A0A1H1JWQ5</accession>
<dbReference type="Proteomes" id="UP000183487">
    <property type="component" value="Unassembled WGS sequence"/>
</dbReference>
<dbReference type="EMBL" id="FNKP01000004">
    <property type="protein sequence ID" value="SDR54200.1"/>
    <property type="molecule type" value="Genomic_DNA"/>
</dbReference>